<dbReference type="InterPro" id="IPR006521">
    <property type="entry name" value="Tail_protein_I"/>
</dbReference>
<dbReference type="AlphaFoldDB" id="A0AA37TAG9"/>
<gene>
    <name evidence="1" type="ORF">GCM10007877_35570</name>
</gene>
<dbReference type="RefSeq" id="WP_232595207.1">
    <property type="nucleotide sequence ID" value="NZ_BSPD01000091.1"/>
</dbReference>
<sequence>MDTNHTRYFLLRTAEEFEQGSSRLHWHPTHRALMLTQNQTLRLPASEPATALAAWENATPLLVDRHGQIARLRADRQGVEFNSGRGYLPLLDDELNPIAPQEMVPSEMAPPEGEFTDAFLSQSSQMVVGFSNQSDQHGVVVFDLQRRWQSHCALPFAPFRVWLDTEGQVWALGDTHLMLCQGQPLPLPYSPQGTRFEPHVVNPNALSFSWSQALPADWHGLSIHGTHSALFLLVHNTEGAQRIGVRTLSDVSRPIHWHQMDAELPFAIDLHPLDLHSTKTHRLALLAPREAADSGFLRRDCPVIEINSSTTTASHTPDQPSAALPVATLVHERFPMLSQAVPRFCASADGQVRYQAESDEDYPVFTERPRELHGLRQPHYHLEGGALLQTVLDSGAVDTLWHRVYLDAYIPTGCAISLSARVFHAEAHRGDAEIIEQPQPVWTSLPSEIPYQQPFSSQPLSSPPPSSARRERGVFEVLLQRQSGAVRQLRGRYLQLRIQLNGNGKQSPALHALRVYYPRFSYQEVYLPEYLRQEHPVDPSDTTSTANGADFRERLLASFEGMLTPIEGRIAASDQLLHPTAGPMSHMHWLGESLGAPLPRHWPEARQRRWLKQATLVQAFKGTLSGLRLALDIVSDGGVERGEVVVIENFRLRRTLATILGRHMDDQDHPLTLGTGMSGNSLIGESLVLSDLDSQSFFALFAPELADEEEALAVKRFFKEYAHRLSIVLNGAGRDKRPVIEAFLPQQVPAHVQWQIIETDQPFVLGTSPLLRVDTFIEDTPKPNPVELNSTQVGLGDVVQNPAAFSPRDVNAQA</sequence>
<accession>A0AA37TAG9</accession>
<organism evidence="1 2">
    <name type="scientific">Marinibactrum halimedae</name>
    <dbReference type="NCBI Taxonomy" id="1444977"/>
    <lineage>
        <taxon>Bacteria</taxon>
        <taxon>Pseudomonadati</taxon>
        <taxon>Pseudomonadota</taxon>
        <taxon>Gammaproteobacteria</taxon>
        <taxon>Cellvibrionales</taxon>
        <taxon>Cellvibrionaceae</taxon>
        <taxon>Marinibactrum</taxon>
    </lineage>
</organism>
<evidence type="ECO:0008006" key="3">
    <source>
        <dbReference type="Google" id="ProtNLM"/>
    </source>
</evidence>
<dbReference type="Pfam" id="PF09684">
    <property type="entry name" value="Tail_P2_I"/>
    <property type="match status" value="1"/>
</dbReference>
<evidence type="ECO:0000313" key="2">
    <source>
        <dbReference type="Proteomes" id="UP001156870"/>
    </source>
</evidence>
<dbReference type="Proteomes" id="UP001156870">
    <property type="component" value="Unassembled WGS sequence"/>
</dbReference>
<dbReference type="EMBL" id="BSPD01000091">
    <property type="protein sequence ID" value="GLS27838.1"/>
    <property type="molecule type" value="Genomic_DNA"/>
</dbReference>
<protein>
    <recommendedName>
        <fullName evidence="3">Phage tail protein</fullName>
    </recommendedName>
</protein>
<comment type="caution">
    <text evidence="1">The sequence shown here is derived from an EMBL/GenBank/DDBJ whole genome shotgun (WGS) entry which is preliminary data.</text>
</comment>
<proteinExistence type="predicted"/>
<name>A0AA37TAG9_9GAMM</name>
<evidence type="ECO:0000313" key="1">
    <source>
        <dbReference type="EMBL" id="GLS27838.1"/>
    </source>
</evidence>
<reference evidence="1 2" key="1">
    <citation type="journal article" date="2014" name="Int. J. Syst. Evol. Microbiol.">
        <title>Complete genome sequence of Corynebacterium casei LMG S-19264T (=DSM 44701T), isolated from a smear-ripened cheese.</title>
        <authorList>
            <consortium name="US DOE Joint Genome Institute (JGI-PGF)"/>
            <person name="Walter F."/>
            <person name="Albersmeier A."/>
            <person name="Kalinowski J."/>
            <person name="Ruckert C."/>
        </authorList>
    </citation>
    <scope>NUCLEOTIDE SEQUENCE [LARGE SCALE GENOMIC DNA]</scope>
    <source>
        <strain evidence="1 2">NBRC 110095</strain>
    </source>
</reference>
<keyword evidence="2" id="KW-1185">Reference proteome</keyword>